<dbReference type="EMBL" id="JAHRIO010011313">
    <property type="protein sequence ID" value="MEQ2162144.1"/>
    <property type="molecule type" value="Genomic_DNA"/>
</dbReference>
<comment type="caution">
    <text evidence="1">The sequence shown here is derived from an EMBL/GenBank/DDBJ whole genome shotgun (WGS) entry which is preliminary data.</text>
</comment>
<feature type="non-terminal residue" evidence="1">
    <location>
        <position position="1"/>
    </location>
</feature>
<dbReference type="Proteomes" id="UP001476798">
    <property type="component" value="Unassembled WGS sequence"/>
</dbReference>
<evidence type="ECO:0000313" key="1">
    <source>
        <dbReference type="EMBL" id="MEQ2162144.1"/>
    </source>
</evidence>
<evidence type="ECO:0000313" key="2">
    <source>
        <dbReference type="Proteomes" id="UP001476798"/>
    </source>
</evidence>
<gene>
    <name evidence="1" type="ORF">GOODEAATRI_016767</name>
</gene>
<protein>
    <submittedName>
        <fullName evidence="1">Uncharacterized protein</fullName>
    </submittedName>
</protein>
<reference evidence="1 2" key="1">
    <citation type="submission" date="2021-06" db="EMBL/GenBank/DDBJ databases">
        <authorList>
            <person name="Palmer J.M."/>
        </authorList>
    </citation>
    <scope>NUCLEOTIDE SEQUENCE [LARGE SCALE GENOMIC DNA]</scope>
    <source>
        <strain evidence="1 2">GA_2019</strain>
        <tissue evidence="1">Muscle</tissue>
    </source>
</reference>
<accession>A0ABV0MSP1</accession>
<proteinExistence type="predicted"/>
<organism evidence="1 2">
    <name type="scientific">Goodea atripinnis</name>
    <dbReference type="NCBI Taxonomy" id="208336"/>
    <lineage>
        <taxon>Eukaryota</taxon>
        <taxon>Metazoa</taxon>
        <taxon>Chordata</taxon>
        <taxon>Craniata</taxon>
        <taxon>Vertebrata</taxon>
        <taxon>Euteleostomi</taxon>
        <taxon>Actinopterygii</taxon>
        <taxon>Neopterygii</taxon>
        <taxon>Teleostei</taxon>
        <taxon>Neoteleostei</taxon>
        <taxon>Acanthomorphata</taxon>
        <taxon>Ovalentaria</taxon>
        <taxon>Atherinomorphae</taxon>
        <taxon>Cyprinodontiformes</taxon>
        <taxon>Goodeidae</taxon>
        <taxon>Goodea</taxon>
    </lineage>
</organism>
<keyword evidence="2" id="KW-1185">Reference proteome</keyword>
<sequence>YSLSFPKSTPVFNAPSEFNLPDPPVSISPHSFNLPSPYTCPPHFQHLSPPLSIFLCGWVPAAELVGLVAGVMAWLSGVACYQGGCRAARTIGAERLRLTAGHLSRAISVEAEALLPLSAPLIVKINGNQSPHSTLLSPLFTSLPPTLTLSYPCLSLLPIYLFEFSPVVLLQLSG</sequence>
<name>A0ABV0MSP1_9TELE</name>